<keyword evidence="1" id="KW-0560">Oxidoreductase</keyword>
<dbReference type="SUPFAM" id="SSF48179">
    <property type="entry name" value="6-phosphogluconate dehydrogenase C-terminal domain-like"/>
    <property type="match status" value="1"/>
</dbReference>
<reference evidence="3" key="1">
    <citation type="submission" date="2018-05" db="EMBL/GenBank/DDBJ databases">
        <authorList>
            <person name="Lanie J.A."/>
            <person name="Ng W.-L."/>
            <person name="Kazmierczak K.M."/>
            <person name="Andrzejewski T.M."/>
            <person name="Davidsen T.M."/>
            <person name="Wayne K.J."/>
            <person name="Tettelin H."/>
            <person name="Glass J.I."/>
            <person name="Rusch D."/>
            <person name="Podicherti R."/>
            <person name="Tsui H.-C.T."/>
            <person name="Winkler M.E."/>
        </authorList>
    </citation>
    <scope>NUCLEOTIDE SEQUENCE</scope>
</reference>
<dbReference type="GO" id="GO:0006571">
    <property type="term" value="P:tyrosine biosynthetic process"/>
    <property type="evidence" value="ECO:0007669"/>
    <property type="project" value="InterPro"/>
</dbReference>
<dbReference type="PANTHER" id="PTHR21363:SF0">
    <property type="entry name" value="PREPHENATE DEHYDROGENASE [NADP(+)]"/>
    <property type="match status" value="1"/>
</dbReference>
<proteinExistence type="predicted"/>
<dbReference type="PANTHER" id="PTHR21363">
    <property type="entry name" value="PREPHENATE DEHYDROGENASE"/>
    <property type="match status" value="1"/>
</dbReference>
<evidence type="ECO:0000256" key="1">
    <source>
        <dbReference type="ARBA" id="ARBA00023002"/>
    </source>
</evidence>
<dbReference type="InterPro" id="IPR046825">
    <property type="entry name" value="PDH_C"/>
</dbReference>
<dbReference type="InterPro" id="IPR046826">
    <property type="entry name" value="PDH_N"/>
</dbReference>
<gene>
    <name evidence="3" type="ORF">METZ01_LOCUS332250</name>
</gene>
<accession>A0A382Q1U5</accession>
<dbReference type="InterPro" id="IPR003099">
    <property type="entry name" value="Prephen_DH"/>
</dbReference>
<dbReference type="InterPro" id="IPR008927">
    <property type="entry name" value="6-PGluconate_DH-like_C_sf"/>
</dbReference>
<protein>
    <recommendedName>
        <fullName evidence="2">Prephenate/arogenate dehydrogenase domain-containing protein</fullName>
    </recommendedName>
</protein>
<dbReference type="GO" id="GO:0070403">
    <property type="term" value="F:NAD+ binding"/>
    <property type="evidence" value="ECO:0007669"/>
    <property type="project" value="InterPro"/>
</dbReference>
<dbReference type="Pfam" id="PF02153">
    <property type="entry name" value="PDH_N"/>
    <property type="match status" value="1"/>
</dbReference>
<dbReference type="FunFam" id="3.40.50.720:FF:000208">
    <property type="entry name" value="Prephenate dehydrogenase"/>
    <property type="match status" value="1"/>
</dbReference>
<dbReference type="Gene3D" id="1.10.3660.10">
    <property type="entry name" value="6-phosphogluconate dehydrogenase C-terminal like domain"/>
    <property type="match status" value="1"/>
</dbReference>
<dbReference type="EMBL" id="UINC01111287">
    <property type="protein sequence ID" value="SVC79396.1"/>
    <property type="molecule type" value="Genomic_DNA"/>
</dbReference>
<organism evidence="3">
    <name type="scientific">marine metagenome</name>
    <dbReference type="NCBI Taxonomy" id="408172"/>
    <lineage>
        <taxon>unclassified sequences</taxon>
        <taxon>metagenomes</taxon>
        <taxon>ecological metagenomes</taxon>
    </lineage>
</organism>
<dbReference type="GO" id="GO:0008977">
    <property type="term" value="F:prephenate dehydrogenase (NAD+) activity"/>
    <property type="evidence" value="ECO:0007669"/>
    <property type="project" value="InterPro"/>
</dbReference>
<dbReference type="InterPro" id="IPR050812">
    <property type="entry name" value="Preph/Arog_dehydrog"/>
</dbReference>
<name>A0A382Q1U5_9ZZZZ</name>
<dbReference type="SUPFAM" id="SSF51735">
    <property type="entry name" value="NAD(P)-binding Rossmann-fold domains"/>
    <property type="match status" value="1"/>
</dbReference>
<feature type="non-terminal residue" evidence="3">
    <location>
        <position position="262"/>
    </location>
</feature>
<dbReference type="Pfam" id="PF20463">
    <property type="entry name" value="PDH_C"/>
    <property type="match status" value="1"/>
</dbReference>
<dbReference type="InterPro" id="IPR036291">
    <property type="entry name" value="NAD(P)-bd_dom_sf"/>
</dbReference>
<evidence type="ECO:0000259" key="2">
    <source>
        <dbReference type="PROSITE" id="PS51176"/>
    </source>
</evidence>
<sequence length="262" mass="28320">MNILPVPRITIIGLGLLGGSFGLALRQAHVVREVVGLDVSQDILDRALERGIIDRGTIDVETAFHETDLVVLAMPVGTIIEVLPDLVRHLSKRTLLFDLGSTKGDISRAVDRLPEHIRYVGGHPMSGTEHAGVDAAQATLFSGTTFALVPHPPADDEGMVLLTDLIRRIGANPTVIPADRHDRIVAMTSHVPYLISSTLVRIADQAAQTDPRLWDFAASGFRDTSRVAASNVRVMADTCLTNRTHILAGIKQAQSELNKLAQ</sequence>
<feature type="domain" description="Prephenate/arogenate dehydrogenase" evidence="2">
    <location>
        <begin position="7"/>
        <end position="262"/>
    </location>
</feature>
<dbReference type="GO" id="GO:0004665">
    <property type="term" value="F:prephenate dehydrogenase (NADP+) activity"/>
    <property type="evidence" value="ECO:0007669"/>
    <property type="project" value="InterPro"/>
</dbReference>
<dbReference type="Gene3D" id="3.40.50.720">
    <property type="entry name" value="NAD(P)-binding Rossmann-like Domain"/>
    <property type="match status" value="1"/>
</dbReference>
<dbReference type="AlphaFoldDB" id="A0A382Q1U5"/>
<dbReference type="PROSITE" id="PS51176">
    <property type="entry name" value="PDH_ADH"/>
    <property type="match status" value="1"/>
</dbReference>
<evidence type="ECO:0000313" key="3">
    <source>
        <dbReference type="EMBL" id="SVC79396.1"/>
    </source>
</evidence>